<keyword evidence="2" id="KW-1133">Transmembrane helix</keyword>
<keyword evidence="4" id="KW-1185">Reference proteome</keyword>
<feature type="region of interest" description="Disordered" evidence="1">
    <location>
        <begin position="107"/>
        <end position="144"/>
    </location>
</feature>
<evidence type="ECO:0000313" key="3">
    <source>
        <dbReference type="EMBL" id="CUG81062.1"/>
    </source>
</evidence>
<feature type="transmembrane region" description="Helical" evidence="2">
    <location>
        <begin position="1585"/>
        <end position="1610"/>
    </location>
</feature>
<dbReference type="VEuPathDB" id="TriTrypDB:BSAL_86500"/>
<name>A0A0S4J400_BODSA</name>
<feature type="transmembrane region" description="Helical" evidence="2">
    <location>
        <begin position="600"/>
        <end position="624"/>
    </location>
</feature>
<feature type="transmembrane region" description="Helical" evidence="2">
    <location>
        <begin position="1200"/>
        <end position="1222"/>
    </location>
</feature>
<feature type="transmembrane region" description="Helical" evidence="2">
    <location>
        <begin position="2236"/>
        <end position="2256"/>
    </location>
</feature>
<feature type="compositionally biased region" description="Acidic residues" evidence="1">
    <location>
        <begin position="121"/>
        <end position="144"/>
    </location>
</feature>
<proteinExistence type="predicted"/>
<accession>A0A0S4J400</accession>
<organism evidence="3 4">
    <name type="scientific">Bodo saltans</name>
    <name type="common">Flagellated protozoan</name>
    <dbReference type="NCBI Taxonomy" id="75058"/>
    <lineage>
        <taxon>Eukaryota</taxon>
        <taxon>Discoba</taxon>
        <taxon>Euglenozoa</taxon>
        <taxon>Kinetoplastea</taxon>
        <taxon>Metakinetoplastina</taxon>
        <taxon>Eubodonida</taxon>
        <taxon>Bodonidae</taxon>
        <taxon>Bodo</taxon>
    </lineage>
</organism>
<feature type="transmembrane region" description="Helical" evidence="2">
    <location>
        <begin position="1651"/>
        <end position="1672"/>
    </location>
</feature>
<feature type="transmembrane region" description="Helical" evidence="2">
    <location>
        <begin position="479"/>
        <end position="505"/>
    </location>
</feature>
<keyword evidence="2" id="KW-0812">Transmembrane</keyword>
<evidence type="ECO:0000313" key="4">
    <source>
        <dbReference type="Proteomes" id="UP000051952"/>
    </source>
</evidence>
<feature type="transmembrane region" description="Helical" evidence="2">
    <location>
        <begin position="168"/>
        <end position="187"/>
    </location>
</feature>
<protein>
    <submittedName>
        <fullName evidence="3">Uncharacterized protein</fullName>
    </submittedName>
</protein>
<feature type="transmembrane region" description="Helical" evidence="2">
    <location>
        <begin position="1104"/>
        <end position="1122"/>
    </location>
</feature>
<reference evidence="4" key="1">
    <citation type="submission" date="2015-09" db="EMBL/GenBank/DDBJ databases">
        <authorList>
            <consortium name="Pathogen Informatics"/>
        </authorList>
    </citation>
    <scope>NUCLEOTIDE SEQUENCE [LARGE SCALE GENOMIC DNA]</scope>
    <source>
        <strain evidence="4">Lake Konstanz</strain>
    </source>
</reference>
<keyword evidence="2" id="KW-0472">Membrane</keyword>
<dbReference type="EMBL" id="CYKH01001060">
    <property type="protein sequence ID" value="CUG81062.1"/>
    <property type="molecule type" value="Genomic_DNA"/>
</dbReference>
<feature type="transmembrane region" description="Helical" evidence="2">
    <location>
        <begin position="436"/>
        <end position="459"/>
    </location>
</feature>
<sequence length="2257" mass="243387">MDRAVESIKNLTKTKQQYTPTELLELIAACNDAARLFTALIEEQGSTTEAPKVKYLRDEVRKAHQAALTQKEPVLSEDLVRRLGECVELLGEVAAKVPTNKKLQFNAAESGEGGATGADAAAEEPVEEAASEEEEEEEEELDSEAEFLLQLEADRQAQMGPAAWHVRILHILTLVVLILACIGVIFVSSDQYDMMLEAEEKATVYQLLDMSRNGLDVIASLSSAASVTVNSEQFIHDMCELRVATSVSPVFRPAERPLIEFSTVRYSVSISDGSRSFSRIIPRKFELLCLDDSVITVENDNDLHYSVNRSKNILHALLCKSQTTGSAIWHRMGADFYTYLPRESAYRTELTRQLGIVHNTTGLPVEVQIERVSLSQSILPRDEVVGVRNPLAYQWQQSTALWTSFAIGIGFLFCIMASEGALWLAREDRISDFGSVAIYAGCVALVSLIVVISTASIAWTFLTNELDQHRLQNQQLVAYAAAAALTSTAISSLGGAQMLVSAFFAGALNGSAFTTDVLTNAVSPSTSSTLVASWLSNSAALASSGLYYSTGIYQIPGESEQVIATTHYMPSAALTLTVFRESSTGNVILDAGKRSAGPTLGVLGAQLALIFTYFLLSPLVNSWSFAGGAILVEQLLKPSNYRRVLYVATTAIVFAVSLAVAFSAVSGIIKEQESLASNSGACMAQSLSVASTSTSVTDLSVINSGLPSFADVTVYNSGALPYLAPGQAPRFPIPTWVGWEANNYGAALALTNFSTTALTPAYFTPEITDATWSRSNPDTIEWMLTSTAADPVGAVGVSLQRFTQSYHAAPMRAYRIYVSFVFAALFSCLIAFALFEMCYRAASNARLNDEYEDPSSTRLHNIGMMVVLLLPVFAVLIGAGGSAHTIRSAVDEYAHRELTWQVAGLKPVLEHVAANAAQTLQDDNYILTTIDSDRSCVLPMAAAAGNIGLTMTKVFPIAGSDSHNSFFLSNMADMSVQPQMGTISSGFFSSATRRTVTYAAVEVMNSLIATQTPKPATYLMLVADYNDVHDRSERILVQLYKVSGACVVALALVIIIMFTYMYGLFEPKDYPVLNEDEVLPILTTETAIDHQDIVPPMLPRSLRFNHIFVLGVVVLALIFFMASMTFGVQYSRTAVEASTQTLSNQEAIGTQLTQLITLAWNYIITGLASQEQAFSSTIAAAVATRSLGGFTPQFTVQSHLCLGVVVLALIFFMASMTFGVQFSRTAVEASTQTLSNQEAIGTQLTQLITLAWNYIITGLASQEQAFSSTIAAAVATRSLGGFTLLNATSLSTAATQLTSASAATTSLLGAFDETALVQSMSESYRSYALVQFAQFDDLSKIVAYLDSVIARLQVCSNRVATSTGAVSSSFNATAVAMSIFRLTEMVDSISKLTVLKNIAINSLLDFSDTLSDSYSLELSADAAAIKSGIRVAAQDLQDRVTTISSASSDSGEMLSALSTCATQDANSAVQLILTAAQLVVTNNYLLDPTASVWTIQQQHIMEAYTALHGDNGTLNANLSAAVIALQASSLAITSALSWDHNSRKKHDYSFQRSTLQTLPLWSYLAPWSPDERVAVISDAQELYDAAVATTVIALVLVALSYAVLSLLAFFKIALHTHDLAAHEGDDKDSEDRDLLLDKATLLHREEHRRSLLIVLFSLLLVCVPVGMAYWAATDNAKASTNQILDGEVSVMLQRVVDELPAINADVLYTSVTTWLLGSASALTTQLAQYQHLISEVQSLVMLQQRAAVRALQTTGNTLSNAEAFRVSEVLSSLQNIATILSSIQANFTSEAAAFQAAQAAGTNSSNVMIMQQRLAGMYGRQLVAASTAVQRDAVLAPIAPVMSTSSLATYVASLLQDMLNNCSAATTDNEKRTVAGQLVIFTTTMSEPQIVLNGFTNFWLLQSSTYRHNTDKLRSYGDFSQLSAAYMQSSTSFPTNVRSDVAALFLNLVQEATPATSAIETLFSSTAPLPGSTAYTVMSTSSLATYVANLLQDMLNNCSAATTDSEKRTVAGQLVTFTTTMSEPQIVLNGFTNFWLLQSSTYRHNTDKLRSYGDFSQLSAAYMQSSTSFPTNVRSDVAALFLNLVQEATPATSAIETLFSSTAPLPGSTAYTTSTDLADQLLAAAASATYYNTTQLITEFRQRFAFNRNLLTTSALALNVDYSVSLVDLMSSLQSAVLTLPSWSVVALPLLDDVVVPLHNTVAAHLVRVAPTSLSVFYGIWNPEYASVVVEWTCIVTMWAVFGVVAHVVLHMRVLFL</sequence>
<feature type="transmembrane region" description="Helical" evidence="2">
    <location>
        <begin position="1039"/>
        <end position="1062"/>
    </location>
</feature>
<feature type="transmembrane region" description="Helical" evidence="2">
    <location>
        <begin position="862"/>
        <end position="879"/>
    </location>
</feature>
<feature type="transmembrane region" description="Helical" evidence="2">
    <location>
        <begin position="644"/>
        <end position="669"/>
    </location>
</feature>
<evidence type="ECO:0000256" key="1">
    <source>
        <dbReference type="SAM" id="MobiDB-lite"/>
    </source>
</evidence>
<dbReference type="Proteomes" id="UP000051952">
    <property type="component" value="Unassembled WGS sequence"/>
</dbReference>
<evidence type="ECO:0000256" key="2">
    <source>
        <dbReference type="SAM" id="Phobius"/>
    </source>
</evidence>
<feature type="transmembrane region" description="Helical" evidence="2">
    <location>
        <begin position="400"/>
        <end position="424"/>
    </location>
</feature>
<gene>
    <name evidence="3" type="ORF">BSAL_86500</name>
</gene>
<feature type="transmembrane region" description="Helical" evidence="2">
    <location>
        <begin position="816"/>
        <end position="842"/>
    </location>
</feature>